<dbReference type="CDD" id="cd11386">
    <property type="entry name" value="MCP_signal"/>
    <property type="match status" value="1"/>
</dbReference>
<dbReference type="Gene3D" id="6.10.340.10">
    <property type="match status" value="1"/>
</dbReference>
<dbReference type="GO" id="GO:0006935">
    <property type="term" value="P:chemotaxis"/>
    <property type="evidence" value="ECO:0007669"/>
    <property type="project" value="InterPro"/>
</dbReference>
<feature type="region of interest" description="Disordered" evidence="4">
    <location>
        <begin position="496"/>
        <end position="526"/>
    </location>
</feature>
<keyword evidence="5" id="KW-0812">Transmembrane</keyword>
<dbReference type="HOGENOM" id="CLU_000445_107_27_9"/>
<dbReference type="SMART" id="SM00283">
    <property type="entry name" value="MA"/>
    <property type="match status" value="1"/>
</dbReference>
<dbReference type="PROSITE" id="PS50111">
    <property type="entry name" value="CHEMOTAXIS_TRANSDUC_2"/>
    <property type="match status" value="1"/>
</dbReference>
<dbReference type="Proteomes" id="UP000005361">
    <property type="component" value="Chromosome"/>
</dbReference>
<dbReference type="STRING" id="1192197.JBW_04658"/>
<dbReference type="InterPro" id="IPR004090">
    <property type="entry name" value="Chemotax_Me-accpt_rcpt"/>
</dbReference>
<evidence type="ECO:0000256" key="2">
    <source>
        <dbReference type="ARBA" id="ARBA00029447"/>
    </source>
</evidence>
<evidence type="ECO:0000313" key="7">
    <source>
        <dbReference type="EMBL" id="AJQ29987.1"/>
    </source>
</evidence>
<feature type="compositionally biased region" description="Polar residues" evidence="4">
    <location>
        <begin position="496"/>
        <end position="525"/>
    </location>
</feature>
<dbReference type="PANTHER" id="PTHR32089">
    <property type="entry name" value="METHYL-ACCEPTING CHEMOTAXIS PROTEIN MCPB"/>
    <property type="match status" value="1"/>
</dbReference>
<evidence type="ECO:0000256" key="5">
    <source>
        <dbReference type="SAM" id="Phobius"/>
    </source>
</evidence>
<evidence type="ECO:0000259" key="6">
    <source>
        <dbReference type="PROSITE" id="PS50111"/>
    </source>
</evidence>
<evidence type="ECO:0000313" key="8">
    <source>
        <dbReference type="Proteomes" id="UP000005361"/>
    </source>
</evidence>
<dbReference type="PRINTS" id="PR00260">
    <property type="entry name" value="CHEMTRNSDUCR"/>
</dbReference>
<accession>I8TY67</accession>
<gene>
    <name evidence="7" type="ORF">JBW_04658</name>
</gene>
<dbReference type="PANTHER" id="PTHR32089:SF112">
    <property type="entry name" value="LYSOZYME-LIKE PROTEIN-RELATED"/>
    <property type="match status" value="1"/>
</dbReference>
<evidence type="ECO:0000256" key="1">
    <source>
        <dbReference type="ARBA" id="ARBA00023224"/>
    </source>
</evidence>
<protein>
    <submittedName>
        <fullName evidence="7">Methyl-accepting chemotaxis sensory transducer</fullName>
    </submittedName>
</protein>
<proteinExistence type="inferred from homology"/>
<sequence length="566" mass="61671">MFKGKRISLLVQVISIYALIITLFISLAILSVYNFKFVADEVNGVSAHTVPRMLQTKEAQNLFTNALLNMRGFILYADGAVYETNYRKDISKATKEVQAYRETSKEKDTQEQSAKLLQELQEYQVLGEKVIHAKKINASNLAELTTQGRDLVDRINADFSILSEIQGEYFNTKSNAMDKHIDEAIVTIQIASVIISILCIIIALFYTKRLLKRISILNDVVVQIGELNLTSSHYKRSINDEIGDMLIRLEATKAHVRETVILIQESSSTLAASCEELTATTDAFSRSAESISINVTDIAISASESASSITDISTTIEEVSASAEELSAGTLQIDKNTQDAVVESQKGMKLLEEVVNQNETISSSMESIGSATLALNKSSKQIKTIIDVISNIAGQTNLLALNAAIEAARAGEAGKGFAVVAEEVRKLAEQSENSTREISSIIQNISDEINNMTEISNIASIETEKGKEVAFNTKTGFQKIIEQLERVSSNIKEMSQASEEIAQGTQDTAGSIQTVSETTASTSGRTQTVAAATEEQTASMAKVASNIAELANMAIKMNENVSRFKL</sequence>
<dbReference type="GO" id="GO:0007165">
    <property type="term" value="P:signal transduction"/>
    <property type="evidence" value="ECO:0007669"/>
    <property type="project" value="UniProtKB-KW"/>
</dbReference>
<dbReference type="Pfam" id="PF00015">
    <property type="entry name" value="MCPsignal"/>
    <property type="match status" value="1"/>
</dbReference>
<dbReference type="EMBL" id="CP010978">
    <property type="protein sequence ID" value="AJQ29987.1"/>
    <property type="molecule type" value="Genomic_DNA"/>
</dbReference>
<dbReference type="OrthoDB" id="1673594at2"/>
<reference evidence="7 8" key="1">
    <citation type="journal article" date="2015" name="Genome Announc.">
        <title>Complete Genome Sequence of Pelosinus fermentans JBW45, a Member of a Remarkably Competitive Group of Negativicutes in the Firmicutes Phylum.</title>
        <authorList>
            <person name="De Leon K.B."/>
            <person name="Utturkar S.M."/>
            <person name="Camilleri L.B."/>
            <person name="Elias D.A."/>
            <person name="Arkin A.P."/>
            <person name="Fields M.W."/>
            <person name="Brown S.D."/>
            <person name="Wall J.D."/>
        </authorList>
    </citation>
    <scope>NUCLEOTIDE SEQUENCE [LARGE SCALE GENOMIC DNA]</scope>
    <source>
        <strain evidence="7 8">JBW45</strain>
    </source>
</reference>
<evidence type="ECO:0000256" key="4">
    <source>
        <dbReference type="SAM" id="MobiDB-lite"/>
    </source>
</evidence>
<dbReference type="SUPFAM" id="SSF58104">
    <property type="entry name" value="Methyl-accepting chemotaxis protein (MCP) signaling domain"/>
    <property type="match status" value="1"/>
</dbReference>
<keyword evidence="1 3" id="KW-0807">Transducer</keyword>
<reference evidence="8" key="2">
    <citation type="submission" date="2015-02" db="EMBL/GenBank/DDBJ databases">
        <title>Complete Genome Sequence of Pelosinus fermentans JBW45.</title>
        <authorList>
            <person name="De Leon K.B."/>
            <person name="Utturkar S.M."/>
            <person name="Camilleri L.B."/>
            <person name="Arkin A.P."/>
            <person name="Fields M.W."/>
            <person name="Brown S.D."/>
            <person name="Wall J.D."/>
        </authorList>
    </citation>
    <scope>NUCLEOTIDE SEQUENCE [LARGE SCALE GENOMIC DNA]</scope>
    <source>
        <strain evidence="8">JBW45</strain>
    </source>
</reference>
<name>I8TY67_9FIRM</name>
<dbReference type="AlphaFoldDB" id="I8TY67"/>
<feature type="transmembrane region" description="Helical" evidence="5">
    <location>
        <begin position="7"/>
        <end position="33"/>
    </location>
</feature>
<feature type="transmembrane region" description="Helical" evidence="5">
    <location>
        <begin position="184"/>
        <end position="206"/>
    </location>
</feature>
<organism evidence="7 8">
    <name type="scientific">Pelosinus fermentans JBW45</name>
    <dbReference type="NCBI Taxonomy" id="1192197"/>
    <lineage>
        <taxon>Bacteria</taxon>
        <taxon>Bacillati</taxon>
        <taxon>Bacillota</taxon>
        <taxon>Negativicutes</taxon>
        <taxon>Selenomonadales</taxon>
        <taxon>Sporomusaceae</taxon>
        <taxon>Pelosinus</taxon>
    </lineage>
</organism>
<dbReference type="Gene3D" id="1.10.287.950">
    <property type="entry name" value="Methyl-accepting chemotaxis protein"/>
    <property type="match status" value="1"/>
</dbReference>
<feature type="domain" description="Methyl-accepting transducer" evidence="6">
    <location>
        <begin position="280"/>
        <end position="516"/>
    </location>
</feature>
<keyword evidence="5" id="KW-0472">Membrane</keyword>
<dbReference type="InterPro" id="IPR004089">
    <property type="entry name" value="MCPsignal_dom"/>
</dbReference>
<evidence type="ECO:0000256" key="3">
    <source>
        <dbReference type="PROSITE-ProRule" id="PRU00284"/>
    </source>
</evidence>
<keyword evidence="5" id="KW-1133">Transmembrane helix</keyword>
<dbReference type="RefSeq" id="WP_007954882.1">
    <property type="nucleotide sequence ID" value="NZ_CP010978.1"/>
</dbReference>
<dbReference type="GO" id="GO:0004888">
    <property type="term" value="F:transmembrane signaling receptor activity"/>
    <property type="evidence" value="ECO:0007669"/>
    <property type="project" value="InterPro"/>
</dbReference>
<comment type="similarity">
    <text evidence="2">Belongs to the methyl-accepting chemotaxis (MCP) protein family.</text>
</comment>
<dbReference type="KEGG" id="pft:JBW_04658"/>
<dbReference type="GO" id="GO:0016020">
    <property type="term" value="C:membrane"/>
    <property type="evidence" value="ECO:0007669"/>
    <property type="project" value="InterPro"/>
</dbReference>